<dbReference type="Proteomes" id="UP000230821">
    <property type="component" value="Unassembled WGS sequence"/>
</dbReference>
<name>A0A2G6K8E2_9BACT</name>
<dbReference type="EMBL" id="PDSK01000123">
    <property type="protein sequence ID" value="PIE31933.1"/>
    <property type="molecule type" value="Genomic_DNA"/>
</dbReference>
<organism evidence="1 2">
    <name type="scientific">candidate division KSB3 bacterium</name>
    <dbReference type="NCBI Taxonomy" id="2044937"/>
    <lineage>
        <taxon>Bacteria</taxon>
        <taxon>candidate division KSB3</taxon>
    </lineage>
</organism>
<sequence length="74" mass="8698">MKNIPVLLQEFFRQFDWAICIRFIHPKKFSAPPNIMSKPSVRMWPLPKLKNRDAATPLPQSKKVFRFSEVSLQA</sequence>
<dbReference type="AlphaFoldDB" id="A0A2G6K8E2"/>
<evidence type="ECO:0000313" key="2">
    <source>
        <dbReference type="Proteomes" id="UP000230821"/>
    </source>
</evidence>
<reference evidence="1 2" key="1">
    <citation type="submission" date="2017-10" db="EMBL/GenBank/DDBJ databases">
        <title>Novel microbial diversity and functional potential in the marine mammal oral microbiome.</title>
        <authorList>
            <person name="Dudek N.K."/>
            <person name="Sun C.L."/>
            <person name="Burstein D."/>
            <person name="Kantor R.S."/>
            <person name="Aliaga Goltsman D.S."/>
            <person name="Bik E.M."/>
            <person name="Thomas B.C."/>
            <person name="Banfield J.F."/>
            <person name="Relman D.A."/>
        </authorList>
    </citation>
    <scope>NUCLEOTIDE SEQUENCE [LARGE SCALE GENOMIC DNA]</scope>
    <source>
        <strain evidence="1">DOLJORAL78_47_16</strain>
    </source>
</reference>
<accession>A0A2G6K8E2</accession>
<gene>
    <name evidence="1" type="ORF">CSA56_16935</name>
</gene>
<comment type="caution">
    <text evidence="1">The sequence shown here is derived from an EMBL/GenBank/DDBJ whole genome shotgun (WGS) entry which is preliminary data.</text>
</comment>
<protein>
    <submittedName>
        <fullName evidence="1">Uncharacterized protein</fullName>
    </submittedName>
</protein>
<proteinExistence type="predicted"/>
<evidence type="ECO:0000313" key="1">
    <source>
        <dbReference type="EMBL" id="PIE31933.1"/>
    </source>
</evidence>